<proteinExistence type="predicted"/>
<keyword evidence="4" id="KW-1133">Transmembrane helix</keyword>
<dbReference type="InterPro" id="IPR025287">
    <property type="entry name" value="WAK_GUB"/>
</dbReference>
<reference evidence="9 10" key="1">
    <citation type="journal article" date="2019" name="Genome Biol. Evol.">
        <title>Insights into the evolution of the New World diploid cottons (Gossypium, subgenus Houzingenia) based on genome sequencing.</title>
        <authorList>
            <person name="Grover C.E."/>
            <person name="Arick M.A. 2nd"/>
            <person name="Thrash A."/>
            <person name="Conover J.L."/>
            <person name="Sanders W.S."/>
            <person name="Peterson D.G."/>
            <person name="Frelichowski J.E."/>
            <person name="Scheffler J.A."/>
            <person name="Scheffler B.E."/>
            <person name="Wendel J.F."/>
        </authorList>
    </citation>
    <scope>NUCLEOTIDE SEQUENCE [LARGE SCALE GENOMIC DNA]</scope>
    <source>
        <strain evidence="9">185</strain>
        <tissue evidence="9">Leaf</tissue>
    </source>
</reference>
<evidence type="ECO:0000256" key="7">
    <source>
        <dbReference type="SAM" id="SignalP"/>
    </source>
</evidence>
<accession>A0A7J8XA28</accession>
<evidence type="ECO:0000313" key="10">
    <source>
        <dbReference type="Proteomes" id="UP000593577"/>
    </source>
</evidence>
<keyword evidence="2" id="KW-0812">Transmembrane</keyword>
<dbReference type="PANTHER" id="PTHR33138">
    <property type="entry name" value="OS01G0690200 PROTEIN"/>
    <property type="match status" value="1"/>
</dbReference>
<keyword evidence="5" id="KW-0472">Membrane</keyword>
<organism evidence="9 10">
    <name type="scientific">Gossypium aridum</name>
    <name type="common">American cotton</name>
    <name type="synonym">Erioxylum aridum</name>
    <dbReference type="NCBI Taxonomy" id="34290"/>
    <lineage>
        <taxon>Eukaryota</taxon>
        <taxon>Viridiplantae</taxon>
        <taxon>Streptophyta</taxon>
        <taxon>Embryophyta</taxon>
        <taxon>Tracheophyta</taxon>
        <taxon>Spermatophyta</taxon>
        <taxon>Magnoliopsida</taxon>
        <taxon>eudicotyledons</taxon>
        <taxon>Gunneridae</taxon>
        <taxon>Pentapetalae</taxon>
        <taxon>rosids</taxon>
        <taxon>malvids</taxon>
        <taxon>Malvales</taxon>
        <taxon>Malvaceae</taxon>
        <taxon>Malvoideae</taxon>
        <taxon>Gossypium</taxon>
    </lineage>
</organism>
<comment type="subcellular location">
    <subcellularLocation>
        <location evidence="1">Membrane</location>
        <topology evidence="1">Single-pass membrane protein</topology>
    </subcellularLocation>
</comment>
<comment type="caution">
    <text evidence="9">The sequence shown here is derived from an EMBL/GenBank/DDBJ whole genome shotgun (WGS) entry which is preliminary data.</text>
</comment>
<keyword evidence="10" id="KW-1185">Reference proteome</keyword>
<evidence type="ECO:0000256" key="1">
    <source>
        <dbReference type="ARBA" id="ARBA00004167"/>
    </source>
</evidence>
<evidence type="ECO:0000313" key="9">
    <source>
        <dbReference type="EMBL" id="MBA0683639.1"/>
    </source>
</evidence>
<evidence type="ECO:0000256" key="6">
    <source>
        <dbReference type="SAM" id="MobiDB-lite"/>
    </source>
</evidence>
<dbReference type="AlphaFoldDB" id="A0A7J8XA28"/>
<feature type="region of interest" description="Disordered" evidence="6">
    <location>
        <begin position="174"/>
        <end position="194"/>
    </location>
</feature>
<dbReference type="Proteomes" id="UP000593577">
    <property type="component" value="Unassembled WGS sequence"/>
</dbReference>
<evidence type="ECO:0000256" key="3">
    <source>
        <dbReference type="ARBA" id="ARBA00022729"/>
    </source>
</evidence>
<name>A0A7J8XA28_GOSAI</name>
<dbReference type="PANTHER" id="PTHR33138:SF72">
    <property type="entry name" value="WALL-ASSOCIATED RECEPTOR KINASE CARBOXY-TERMINAL PROTEIN"/>
    <property type="match status" value="1"/>
</dbReference>
<evidence type="ECO:0000256" key="2">
    <source>
        <dbReference type="ARBA" id="ARBA00022692"/>
    </source>
</evidence>
<sequence>MDALSSFSILFLLTIFQLSYAQDDFRFTSCTPFDCGKIVDISYPFWTDQHNRPSYCGFPNEGYTLKCRQNQPLVMTLNSQEFYVFHLNWSHGLLTIKRTIAKSAGIQVEDMDPTKMKPHYLPTIVVIILIQLNATEEPHRLTPSTRPNVTPFNPKLSPEQGYEALQNISVNFDPNLGRESAKPDSFDTNNCNIP</sequence>
<evidence type="ECO:0000256" key="4">
    <source>
        <dbReference type="ARBA" id="ARBA00022989"/>
    </source>
</evidence>
<protein>
    <recommendedName>
        <fullName evidence="8">Wall-associated receptor kinase galacturonan-binding domain-containing protein</fullName>
    </recommendedName>
</protein>
<dbReference type="EMBL" id="JABFAA010000006">
    <property type="protein sequence ID" value="MBA0683639.1"/>
    <property type="molecule type" value="Genomic_DNA"/>
</dbReference>
<evidence type="ECO:0000259" key="8">
    <source>
        <dbReference type="Pfam" id="PF13947"/>
    </source>
</evidence>
<feature type="domain" description="Wall-associated receptor kinase galacturonan-binding" evidence="8">
    <location>
        <begin position="30"/>
        <end position="97"/>
    </location>
</feature>
<evidence type="ECO:0000256" key="5">
    <source>
        <dbReference type="ARBA" id="ARBA00023136"/>
    </source>
</evidence>
<keyword evidence="3 7" id="KW-0732">Signal</keyword>
<dbReference type="Pfam" id="PF13947">
    <property type="entry name" value="GUB_WAK_bind"/>
    <property type="match status" value="1"/>
</dbReference>
<dbReference type="GO" id="GO:0030247">
    <property type="term" value="F:polysaccharide binding"/>
    <property type="evidence" value="ECO:0007669"/>
    <property type="project" value="InterPro"/>
</dbReference>
<gene>
    <name evidence="9" type="ORF">Goari_025278</name>
</gene>
<dbReference type="GO" id="GO:0016020">
    <property type="term" value="C:membrane"/>
    <property type="evidence" value="ECO:0007669"/>
    <property type="project" value="UniProtKB-SubCell"/>
</dbReference>
<feature type="signal peptide" evidence="7">
    <location>
        <begin position="1"/>
        <end position="21"/>
    </location>
</feature>
<feature type="chain" id="PRO_5029731899" description="Wall-associated receptor kinase galacturonan-binding domain-containing protein" evidence="7">
    <location>
        <begin position="22"/>
        <end position="194"/>
    </location>
</feature>